<organism evidence="2 3">
    <name type="scientific">Clytia hemisphaerica</name>
    <dbReference type="NCBI Taxonomy" id="252671"/>
    <lineage>
        <taxon>Eukaryota</taxon>
        <taxon>Metazoa</taxon>
        <taxon>Cnidaria</taxon>
        <taxon>Hydrozoa</taxon>
        <taxon>Hydroidolina</taxon>
        <taxon>Leptothecata</taxon>
        <taxon>Obeliida</taxon>
        <taxon>Clytiidae</taxon>
        <taxon>Clytia</taxon>
    </lineage>
</organism>
<feature type="signal peptide" evidence="1">
    <location>
        <begin position="1"/>
        <end position="15"/>
    </location>
</feature>
<sequence length="208" mass="24233">MFSLLFLFTEIYADAKKGAEFEKYVGGLITEALKELKDSTLFESFSWQVKSQVNIKVNGKTKRADLVIWLKVSSKWYPIIIECKCYEKSYLGLNAIKQLQSYSNNLTLNGLEDISDIEKADGYAIDPERIYSGFVTLDVTKISKSIQKKIDNSFFCWSDLFFGDETRRREETEINFKDNMKRLVKNIIDLDKLKLSMSFNIFHHLKKK</sequence>
<reference evidence="2" key="1">
    <citation type="submission" date="2021-01" db="UniProtKB">
        <authorList>
            <consortium name="EnsemblMetazoa"/>
        </authorList>
    </citation>
    <scope>IDENTIFICATION</scope>
</reference>
<evidence type="ECO:0000313" key="3">
    <source>
        <dbReference type="Proteomes" id="UP000594262"/>
    </source>
</evidence>
<dbReference type="EnsemblMetazoa" id="CLYHEMT015690.1">
    <property type="protein sequence ID" value="CLYHEMP015690.1"/>
    <property type="gene ID" value="CLYHEMG015690"/>
</dbReference>
<protein>
    <recommendedName>
        <fullName evidence="4">Restriction endonuclease type IV Mrr domain-containing protein</fullName>
    </recommendedName>
</protein>
<keyword evidence="1" id="KW-0732">Signal</keyword>
<evidence type="ECO:0000313" key="2">
    <source>
        <dbReference type="EnsemblMetazoa" id="CLYHEMP015690.1"/>
    </source>
</evidence>
<keyword evidence="3" id="KW-1185">Reference proteome</keyword>
<name>A0A7M5X060_9CNID</name>
<proteinExistence type="predicted"/>
<feature type="chain" id="PRO_5029645681" description="Restriction endonuclease type IV Mrr domain-containing protein" evidence="1">
    <location>
        <begin position="16"/>
        <end position="208"/>
    </location>
</feature>
<evidence type="ECO:0008006" key="4">
    <source>
        <dbReference type="Google" id="ProtNLM"/>
    </source>
</evidence>
<accession>A0A7M5X060</accession>
<dbReference type="AlphaFoldDB" id="A0A7M5X060"/>
<dbReference type="Proteomes" id="UP000594262">
    <property type="component" value="Unplaced"/>
</dbReference>
<evidence type="ECO:0000256" key="1">
    <source>
        <dbReference type="SAM" id="SignalP"/>
    </source>
</evidence>